<dbReference type="InterPro" id="IPR001296">
    <property type="entry name" value="Glyco_trans_1"/>
</dbReference>
<dbReference type="PANTHER" id="PTHR46401">
    <property type="entry name" value="GLYCOSYLTRANSFERASE WBBK-RELATED"/>
    <property type="match status" value="1"/>
</dbReference>
<dbReference type="STRING" id="404380.Gbem_2575"/>
<dbReference type="EMBL" id="CP001124">
    <property type="protein sequence ID" value="ACH39583.1"/>
    <property type="molecule type" value="Genomic_DNA"/>
</dbReference>
<dbReference type="Gene3D" id="3.40.50.2000">
    <property type="entry name" value="Glycogen Phosphorylase B"/>
    <property type="match status" value="1"/>
</dbReference>
<feature type="domain" description="Glycosyl transferase family 1" evidence="1">
    <location>
        <begin position="241"/>
        <end position="376"/>
    </location>
</feature>
<name>B5EGV0_CITBB</name>
<evidence type="ECO:0000313" key="3">
    <source>
        <dbReference type="Proteomes" id="UP000008825"/>
    </source>
</evidence>
<organism evidence="2 3">
    <name type="scientific">Citrifermentans bemidjiense (strain ATCC BAA-1014 / DSM 16622 / JCM 12645 / Bem)</name>
    <name type="common">Geobacter bemidjiensis</name>
    <dbReference type="NCBI Taxonomy" id="404380"/>
    <lineage>
        <taxon>Bacteria</taxon>
        <taxon>Pseudomonadati</taxon>
        <taxon>Thermodesulfobacteriota</taxon>
        <taxon>Desulfuromonadia</taxon>
        <taxon>Geobacterales</taxon>
        <taxon>Geobacteraceae</taxon>
        <taxon>Citrifermentans</taxon>
    </lineage>
</organism>
<dbReference type="AlphaFoldDB" id="B5EGV0"/>
<dbReference type="HOGENOM" id="CLU_056938_0_0_7"/>
<protein>
    <submittedName>
        <fullName evidence="2">Glycosyltransferase</fullName>
    </submittedName>
</protein>
<reference evidence="2 3" key="1">
    <citation type="submission" date="2008-07" db="EMBL/GenBank/DDBJ databases">
        <title>Complete sequence of Geobacter bemidjiensis BEM.</title>
        <authorList>
            <consortium name="US DOE Joint Genome Institute"/>
            <person name="Lucas S."/>
            <person name="Copeland A."/>
            <person name="Lapidus A."/>
            <person name="Glavina del Rio T."/>
            <person name="Dalin E."/>
            <person name="Tice H."/>
            <person name="Bruce D."/>
            <person name="Goodwin L."/>
            <person name="Pitluck S."/>
            <person name="Kiss H."/>
            <person name="Brettin T."/>
            <person name="Detter J.C."/>
            <person name="Han C."/>
            <person name="Kuske C.R."/>
            <person name="Schmutz J."/>
            <person name="Larimer F."/>
            <person name="Land M."/>
            <person name="Hauser L."/>
            <person name="Kyrpides N."/>
            <person name="Lykidis A."/>
            <person name="Lovley D."/>
            <person name="Richardson P."/>
        </authorList>
    </citation>
    <scope>NUCLEOTIDE SEQUENCE [LARGE SCALE GENOMIC DNA]</scope>
    <source>
        <strain evidence="3">ATCC BAA-1014 / DSM 16622 / JCM 12645 / Bem</strain>
    </source>
</reference>
<dbReference type="CAZy" id="GT4">
    <property type="family name" value="Glycosyltransferase Family 4"/>
</dbReference>
<dbReference type="SUPFAM" id="SSF53756">
    <property type="entry name" value="UDP-Glycosyltransferase/glycogen phosphorylase"/>
    <property type="match status" value="1"/>
</dbReference>
<sequence length="409" mass="45476">MRTKLSIALLGRSFDWGGGMDFLRHLANGLLFKQKTTGIKISLLLAVDNKIETPLDVLRLVTRSVRVSAKNKRPQIALPSPAFHASMLDYFRQTQGKGVEICYYENSPEGLLRCLRKIRADVVLPVNGTLGVGYPVSWLGYSFDFQHKYLPGNFSPSECSARDQEFAAIFKDAAAVIVNSKAVKEDILKFFPDTAAEVYNLPFSPNPVSEWFEDLPFDVQDKYSLPQRYFLISNQFWVHKDHLTAFKALLSVDAHIVCTGTVVDYRRPEYIEQVGKFLTDHGLTSRVHILGHIPKRDQIEIMKKSVAVVQPTLFEGGPGGGAVFDAVGLGVPVILSDIPVNREVQGDNLRFFAAGDSEALARDMRAILSAEPPRTESKELIRIGEANLERLGNCLLEAAQSVVRRRAGS</sequence>
<dbReference type="RefSeq" id="WP_012531004.1">
    <property type="nucleotide sequence ID" value="NC_011146.1"/>
</dbReference>
<dbReference type="GO" id="GO:0016757">
    <property type="term" value="F:glycosyltransferase activity"/>
    <property type="evidence" value="ECO:0007669"/>
    <property type="project" value="InterPro"/>
</dbReference>
<dbReference type="KEGG" id="gbm:Gbem_2575"/>
<accession>B5EGV0</accession>
<proteinExistence type="predicted"/>
<dbReference type="Pfam" id="PF00534">
    <property type="entry name" value="Glycos_transf_1"/>
    <property type="match status" value="1"/>
</dbReference>
<dbReference type="PANTHER" id="PTHR46401:SF8">
    <property type="entry name" value="BLL6006 PROTEIN"/>
    <property type="match status" value="1"/>
</dbReference>
<reference evidence="2 3" key="2">
    <citation type="journal article" date="2010" name="BMC Genomics">
        <title>The genome of Geobacter bemidjiensis, exemplar for the subsurface clade of Geobacter species that predominate in Fe(III)-reducing subsurface environments.</title>
        <authorList>
            <person name="Aklujkar M."/>
            <person name="Young N.D."/>
            <person name="Holmes D."/>
            <person name="Chavan M."/>
            <person name="Risso C."/>
            <person name="Kiss H.E."/>
            <person name="Han C.S."/>
            <person name="Land M.L."/>
            <person name="Lovley D.R."/>
        </authorList>
    </citation>
    <scope>NUCLEOTIDE SEQUENCE [LARGE SCALE GENOMIC DNA]</scope>
    <source>
        <strain evidence="3">ATCC BAA-1014 / DSM 16622 / JCM 12645 / Bem</strain>
    </source>
</reference>
<keyword evidence="3" id="KW-1185">Reference proteome</keyword>
<evidence type="ECO:0000313" key="2">
    <source>
        <dbReference type="EMBL" id="ACH39583.1"/>
    </source>
</evidence>
<dbReference type="eggNOG" id="COG0438">
    <property type="taxonomic scope" value="Bacteria"/>
</dbReference>
<dbReference type="Proteomes" id="UP000008825">
    <property type="component" value="Chromosome"/>
</dbReference>
<gene>
    <name evidence="2" type="ordered locus">Gbem_2575</name>
</gene>
<evidence type="ECO:0000259" key="1">
    <source>
        <dbReference type="Pfam" id="PF00534"/>
    </source>
</evidence>
<keyword evidence="2" id="KW-0808">Transferase</keyword>
<dbReference type="OrthoDB" id="9801609at2"/>